<organism evidence="2 3">
    <name type="scientific">Planifilum fulgidum</name>
    <dbReference type="NCBI Taxonomy" id="201973"/>
    <lineage>
        <taxon>Bacteria</taxon>
        <taxon>Bacillati</taxon>
        <taxon>Bacillota</taxon>
        <taxon>Bacilli</taxon>
        <taxon>Bacillales</taxon>
        <taxon>Thermoactinomycetaceae</taxon>
        <taxon>Planifilum</taxon>
    </lineage>
</organism>
<dbReference type="Gene3D" id="3.30.1330.40">
    <property type="entry name" value="RutC-like"/>
    <property type="match status" value="1"/>
</dbReference>
<dbReference type="PANTHER" id="PTHR11803:SF39">
    <property type="entry name" value="2-IMINOBUTANOATE_2-IMINOPROPANOATE DEAMINASE"/>
    <property type="match status" value="1"/>
</dbReference>
<dbReference type="FunFam" id="3.30.1330.40:FF:000001">
    <property type="entry name" value="L-PSP family endoribonuclease"/>
    <property type="match status" value="1"/>
</dbReference>
<dbReference type="InterPro" id="IPR035959">
    <property type="entry name" value="RutC-like_sf"/>
</dbReference>
<sequence length="124" mass="13642">MKPIHTDRAPAAIGPYAQAMRVGNFLFTSGQIPLKPTGELVTGDIVEQTHQVFANLRAILQAAGTDLNRVVKTTVYLADMNDFSKVNEVYATYFPEHRPARSCVEVSRLPKDVGIEIEVIATID</sequence>
<dbReference type="RefSeq" id="WP_092039066.1">
    <property type="nucleotide sequence ID" value="NZ_FOOK01000020.1"/>
</dbReference>
<dbReference type="EMBL" id="FOOK01000020">
    <property type="protein sequence ID" value="SFG19572.1"/>
    <property type="molecule type" value="Genomic_DNA"/>
</dbReference>
<dbReference type="Pfam" id="PF01042">
    <property type="entry name" value="Ribonuc_L-PSP"/>
    <property type="match status" value="1"/>
</dbReference>
<dbReference type="PROSITE" id="PS01094">
    <property type="entry name" value="UPF0076"/>
    <property type="match status" value="1"/>
</dbReference>
<dbReference type="Proteomes" id="UP000198661">
    <property type="component" value="Unassembled WGS sequence"/>
</dbReference>
<proteinExistence type="inferred from homology"/>
<dbReference type="STRING" id="201973.SAMN04488025_12030"/>
<evidence type="ECO:0000313" key="3">
    <source>
        <dbReference type="Proteomes" id="UP000198661"/>
    </source>
</evidence>
<evidence type="ECO:0000256" key="1">
    <source>
        <dbReference type="ARBA" id="ARBA00010552"/>
    </source>
</evidence>
<dbReference type="OrthoDB" id="9803101at2"/>
<dbReference type="InterPro" id="IPR019897">
    <property type="entry name" value="RidA_CS"/>
</dbReference>
<name>A0A1I2PTX0_9BACL</name>
<dbReference type="NCBIfam" id="TIGR00004">
    <property type="entry name" value="Rid family detoxifying hydrolase"/>
    <property type="match status" value="1"/>
</dbReference>
<reference evidence="2 3" key="1">
    <citation type="submission" date="2016-10" db="EMBL/GenBank/DDBJ databases">
        <authorList>
            <person name="de Groot N.N."/>
        </authorList>
    </citation>
    <scope>NUCLEOTIDE SEQUENCE [LARGE SCALE GENOMIC DNA]</scope>
    <source>
        <strain evidence="2 3">DSM 44945</strain>
    </source>
</reference>
<dbReference type="GO" id="GO:0005829">
    <property type="term" value="C:cytosol"/>
    <property type="evidence" value="ECO:0007669"/>
    <property type="project" value="TreeGrafter"/>
</dbReference>
<dbReference type="GO" id="GO:0019239">
    <property type="term" value="F:deaminase activity"/>
    <property type="evidence" value="ECO:0007669"/>
    <property type="project" value="TreeGrafter"/>
</dbReference>
<dbReference type="SUPFAM" id="SSF55298">
    <property type="entry name" value="YjgF-like"/>
    <property type="match status" value="1"/>
</dbReference>
<evidence type="ECO:0000313" key="2">
    <source>
        <dbReference type="EMBL" id="SFG19572.1"/>
    </source>
</evidence>
<dbReference type="AlphaFoldDB" id="A0A1I2PTX0"/>
<dbReference type="InterPro" id="IPR006056">
    <property type="entry name" value="RidA"/>
</dbReference>
<protein>
    <submittedName>
        <fullName evidence="2">Endoribonuclease L-PSP</fullName>
    </submittedName>
</protein>
<dbReference type="InterPro" id="IPR006175">
    <property type="entry name" value="YjgF/YER057c/UK114"/>
</dbReference>
<comment type="similarity">
    <text evidence="1">Belongs to the RutC family.</text>
</comment>
<dbReference type="CDD" id="cd00448">
    <property type="entry name" value="YjgF_YER057c_UK114_family"/>
    <property type="match status" value="1"/>
</dbReference>
<gene>
    <name evidence="2" type="ORF">SAMN04488025_12030</name>
</gene>
<accession>A0A1I2PTX0</accession>
<keyword evidence="3" id="KW-1185">Reference proteome</keyword>
<dbReference type="PANTHER" id="PTHR11803">
    <property type="entry name" value="2-IMINOBUTANOATE/2-IMINOPROPANOATE DEAMINASE RIDA"/>
    <property type="match status" value="1"/>
</dbReference>